<dbReference type="FunFam" id="3.90.1430.10:FF:000003">
    <property type="entry name" value="Elongation factor 2"/>
    <property type="match status" value="1"/>
</dbReference>
<dbReference type="FunFam" id="3.40.50.300:FF:000646">
    <property type="entry name" value="U5 small nuclear ribonucleoprotein component"/>
    <property type="match status" value="1"/>
</dbReference>
<proteinExistence type="predicted"/>
<organism evidence="10 11">
    <name type="scientific">Chloropicon primus</name>
    <dbReference type="NCBI Taxonomy" id="1764295"/>
    <lineage>
        <taxon>Eukaryota</taxon>
        <taxon>Viridiplantae</taxon>
        <taxon>Chlorophyta</taxon>
        <taxon>Chloropicophyceae</taxon>
        <taxon>Chloropicales</taxon>
        <taxon>Chloropicaceae</taxon>
        <taxon>Chloropicon</taxon>
    </lineage>
</organism>
<evidence type="ECO:0000256" key="8">
    <source>
        <dbReference type="SAM" id="MobiDB-lite"/>
    </source>
</evidence>
<dbReference type="GO" id="GO:0003924">
    <property type="term" value="F:GTPase activity"/>
    <property type="evidence" value="ECO:0007669"/>
    <property type="project" value="InterPro"/>
</dbReference>
<dbReference type="CDD" id="cd04096">
    <property type="entry name" value="eEF2_snRNP_like_C"/>
    <property type="match status" value="1"/>
</dbReference>
<evidence type="ECO:0000256" key="6">
    <source>
        <dbReference type="ARBA" id="ARBA00023242"/>
    </source>
</evidence>
<dbReference type="CDD" id="cd04167">
    <property type="entry name" value="Snu114p"/>
    <property type="match status" value="1"/>
</dbReference>
<keyword evidence="11" id="KW-1185">Reference proteome</keyword>
<accession>A0A5B8MCE3</accession>
<dbReference type="AlphaFoldDB" id="A0A5B8MCE3"/>
<dbReference type="FunFam" id="3.30.70.870:FF:000002">
    <property type="entry name" value="Translation elongation factor 2"/>
    <property type="match status" value="1"/>
</dbReference>
<dbReference type="SMART" id="SM00838">
    <property type="entry name" value="EFG_C"/>
    <property type="match status" value="1"/>
</dbReference>
<dbReference type="Proteomes" id="UP000316726">
    <property type="component" value="Chromosome 1"/>
</dbReference>
<dbReference type="Pfam" id="PF16004">
    <property type="entry name" value="EFTUD2"/>
    <property type="match status" value="1"/>
</dbReference>
<evidence type="ECO:0000256" key="4">
    <source>
        <dbReference type="ARBA" id="ARBA00023134"/>
    </source>
</evidence>
<dbReference type="PROSITE" id="PS51722">
    <property type="entry name" value="G_TR_2"/>
    <property type="match status" value="1"/>
</dbReference>
<keyword evidence="10" id="KW-0687">Ribonucleoprotein</keyword>
<comment type="subcellular location">
    <subcellularLocation>
        <location evidence="1">Nucleus</location>
    </subcellularLocation>
</comment>
<dbReference type="PANTHER" id="PTHR42908">
    <property type="entry name" value="TRANSLATION ELONGATION FACTOR-RELATED"/>
    <property type="match status" value="1"/>
</dbReference>
<dbReference type="InterPro" id="IPR000795">
    <property type="entry name" value="T_Tr_GTP-bd_dom"/>
</dbReference>
<dbReference type="Gene3D" id="3.30.70.240">
    <property type="match status" value="1"/>
</dbReference>
<dbReference type="InterPro" id="IPR005517">
    <property type="entry name" value="Transl_elong_EFG/EF2_IV"/>
</dbReference>
<dbReference type="SUPFAM" id="SSF54980">
    <property type="entry name" value="EF-G C-terminal domain-like"/>
    <property type="match status" value="2"/>
</dbReference>
<evidence type="ECO:0000259" key="9">
    <source>
        <dbReference type="PROSITE" id="PS51722"/>
    </source>
</evidence>
<dbReference type="EMBL" id="CP031034">
    <property type="protein sequence ID" value="QDZ18178.1"/>
    <property type="molecule type" value="Genomic_DNA"/>
</dbReference>
<dbReference type="FunFam" id="3.30.70.240:FF:000004">
    <property type="entry name" value="116 kDa U5 small nuclear ribonucleoprotein"/>
    <property type="match status" value="1"/>
</dbReference>
<dbReference type="GO" id="GO:0046540">
    <property type="term" value="C:U4/U6 x U5 tri-snRNP complex"/>
    <property type="evidence" value="ECO:0007669"/>
    <property type="project" value="TreeGrafter"/>
</dbReference>
<dbReference type="Gene3D" id="3.30.230.10">
    <property type="match status" value="1"/>
</dbReference>
<dbReference type="PRINTS" id="PR00315">
    <property type="entry name" value="ELONGATNFCT"/>
</dbReference>
<dbReference type="CDD" id="cd01683">
    <property type="entry name" value="EF2_IV_snRNP"/>
    <property type="match status" value="1"/>
</dbReference>
<dbReference type="SMART" id="SM00889">
    <property type="entry name" value="EFG_IV"/>
    <property type="match status" value="1"/>
</dbReference>
<keyword evidence="4" id="KW-0342">GTP-binding</keyword>
<evidence type="ECO:0000256" key="2">
    <source>
        <dbReference type="ARBA" id="ARBA00022664"/>
    </source>
</evidence>
<dbReference type="GO" id="GO:0071007">
    <property type="term" value="C:U2-type catalytic step 2 spliceosome"/>
    <property type="evidence" value="ECO:0007669"/>
    <property type="project" value="TreeGrafter"/>
</dbReference>
<dbReference type="InterPro" id="IPR031950">
    <property type="entry name" value="EFTUD2_N"/>
</dbReference>
<dbReference type="Gene3D" id="3.30.70.870">
    <property type="entry name" value="Elongation Factor G (Translational Gtpase), domain 3"/>
    <property type="match status" value="1"/>
</dbReference>
<sequence>MEMEEGDLYDEFGNYVGPPLSEDEESEGDVRSVEEEEYDEELAAAEARADERMAFLEEAEEEHEEDPGQQIVLHEDKKHYPSAEEVYGGDVETLVEDEDAQPLEEALIKSVAAKAWQLQEKEVPETTVSQDFLAGLMSNPELIRNVTVAGHLHHGKTTVVDMFVEQTHSPREADQVASRSGQGKSLRYTDYRFDEQKRGISIKATPMSLVLQSMSGKSYLCNFMDSPGHTNFTDETVASLRLSDGILLVVDAAESLMISTELAIKTAIAEGLAITVVINKIDRLILELKLPPNDAYYKLRHVIQELNDFVRSVPGGETYPVLSPAKGNVAFSSAMSGWSFTLPSFAKLYSEVHDIYIPVDKFSKRLWGDQYFDPSKRTFGKKAVGSGGQRTFVEFILEPLYKIYGVVLGEEQPRLQELLEEFGAHLKPSILNLDVKPLLKEVCKAIFGSAEGIVDMLCKWIPSSQEGTGKKVANHYTGPQDGRVVQSMLGCNSRGPLVINICKLFPTNDCNAFDAFGRVLSGTVRPGERVRVLGESYSPEDEEDSTVATVSSVWIFQGRYRIPVTLGKAGNWVLLGGVDASIVKTATIVHESFNEEEVYTFEPLKFRTLPVMRTAAEPLNPQDLPKMVEGLRKINKSYPLAVTKVEESGEHTILGTGELYLDCVLKDLREMYSNIEVKVADPVVSFTETVLETSAIKCFADTPNKRNKLTMVAEPLDKGLAEDIENGVVDIEWPKKRMGKYLEERYEWDVMAGRSVWAFGPEKQGANALLDDTLASEVDKSLVNAVKNSVIQGFQWGAREGPLCDEPMRSVKFKLLDATIAEEAIHRSGGQIIPTARRVTYSSFLTATPRLMEPVYRVEIQTPANCMKAIYNVLNRRRGHVVREVAKPGTPIYIVKAQLPVIESFGFETDLRYHTQGQSFCLSVFDHWQVVPGDPLDKSIVLRPLEPAPIPHLAREFMVKMRRRKGLSENVTISKFFDDPLLLELATEETGLQV</sequence>
<dbReference type="FunFam" id="2.40.30.10:FF:000029">
    <property type="entry name" value="116 kDa U5 small nuclear ribonucleoprotein component"/>
    <property type="match status" value="1"/>
</dbReference>
<keyword evidence="5" id="KW-0508">mRNA splicing</keyword>
<feature type="compositionally biased region" description="Acidic residues" evidence="8">
    <location>
        <begin position="1"/>
        <end position="10"/>
    </location>
</feature>
<dbReference type="SUPFAM" id="SSF52540">
    <property type="entry name" value="P-loop containing nucleoside triphosphate hydrolases"/>
    <property type="match status" value="1"/>
</dbReference>
<dbReference type="Pfam" id="PF00679">
    <property type="entry name" value="EFG_C"/>
    <property type="match status" value="1"/>
</dbReference>
<dbReference type="PANTHER" id="PTHR42908:SF6">
    <property type="entry name" value="116 KDA U5 SMALL NUCLEAR RIBONUCLEOPROTEIN COMPONENT"/>
    <property type="match status" value="1"/>
</dbReference>
<dbReference type="InterPro" id="IPR044121">
    <property type="entry name" value="Snu114_GTP-bd"/>
</dbReference>
<dbReference type="NCBIfam" id="TIGR00231">
    <property type="entry name" value="small_GTP"/>
    <property type="match status" value="1"/>
</dbReference>
<dbReference type="FunFam" id="3.30.230.10:FF:000009">
    <property type="entry name" value="116 kDa U5 small nuclear ribonucleoprotein component"/>
    <property type="match status" value="1"/>
</dbReference>
<dbReference type="Pfam" id="PF03144">
    <property type="entry name" value="GTP_EFTU_D2"/>
    <property type="match status" value="1"/>
</dbReference>
<dbReference type="InterPro" id="IPR020568">
    <property type="entry name" value="Ribosomal_Su5_D2-typ_SF"/>
</dbReference>
<name>A0A5B8MCE3_9CHLO</name>
<dbReference type="InterPro" id="IPR009000">
    <property type="entry name" value="Transl_B-barrel_sf"/>
</dbReference>
<keyword evidence="2" id="KW-0507">mRNA processing</keyword>
<evidence type="ECO:0000256" key="5">
    <source>
        <dbReference type="ARBA" id="ARBA00023187"/>
    </source>
</evidence>
<dbReference type="SUPFAM" id="SSF50447">
    <property type="entry name" value="Translation proteins"/>
    <property type="match status" value="1"/>
</dbReference>
<dbReference type="Gene3D" id="3.90.1430.10">
    <property type="entry name" value="Yeast translation eEF2 (G' domain)"/>
    <property type="match status" value="1"/>
</dbReference>
<dbReference type="CDD" id="cd04090">
    <property type="entry name" value="EF2_II_snRNP"/>
    <property type="match status" value="1"/>
</dbReference>
<dbReference type="Pfam" id="PF00009">
    <property type="entry name" value="GTP_EFTU"/>
    <property type="match status" value="1"/>
</dbReference>
<dbReference type="InterPro" id="IPR014721">
    <property type="entry name" value="Ribsml_uS5_D2-typ_fold_subgr"/>
</dbReference>
<dbReference type="InterPro" id="IPR035647">
    <property type="entry name" value="EFG_III/V"/>
</dbReference>
<dbReference type="GO" id="GO:0005525">
    <property type="term" value="F:GTP binding"/>
    <property type="evidence" value="ECO:0007669"/>
    <property type="project" value="UniProtKB-KW"/>
</dbReference>
<evidence type="ECO:0000256" key="1">
    <source>
        <dbReference type="ARBA" id="ARBA00004123"/>
    </source>
</evidence>
<dbReference type="Gene3D" id="2.40.30.10">
    <property type="entry name" value="Translation factors"/>
    <property type="match status" value="1"/>
</dbReference>
<reference evidence="10 11" key="1">
    <citation type="submission" date="2018-07" db="EMBL/GenBank/DDBJ databases">
        <title>The complete nuclear genome of the prasinophyte Chloropicon primus (CCMP1205).</title>
        <authorList>
            <person name="Pombert J.-F."/>
            <person name="Otis C."/>
            <person name="Turmel M."/>
            <person name="Lemieux C."/>
        </authorList>
    </citation>
    <scope>NUCLEOTIDE SEQUENCE [LARGE SCALE GENOMIC DNA]</scope>
    <source>
        <strain evidence="10 11">CCMP1205</strain>
    </source>
</reference>
<dbReference type="GO" id="GO:0005829">
    <property type="term" value="C:cytosol"/>
    <property type="evidence" value="ECO:0007669"/>
    <property type="project" value="TreeGrafter"/>
</dbReference>
<evidence type="ECO:0000256" key="7">
    <source>
        <dbReference type="ARBA" id="ARBA00079027"/>
    </source>
</evidence>
<feature type="domain" description="Tr-type G" evidence="9">
    <location>
        <begin position="141"/>
        <end position="359"/>
    </location>
</feature>
<dbReference type="STRING" id="1764295.A0A5B8MCE3"/>
<dbReference type="Pfam" id="PF03764">
    <property type="entry name" value="EFG_IV"/>
    <property type="match status" value="1"/>
</dbReference>
<dbReference type="Gene3D" id="3.40.50.300">
    <property type="entry name" value="P-loop containing nucleotide triphosphate hydrolases"/>
    <property type="match status" value="1"/>
</dbReference>
<keyword evidence="3" id="KW-0547">Nucleotide-binding</keyword>
<dbReference type="InterPro" id="IPR027417">
    <property type="entry name" value="P-loop_NTPase"/>
</dbReference>
<evidence type="ECO:0000256" key="3">
    <source>
        <dbReference type="ARBA" id="ARBA00022741"/>
    </source>
</evidence>
<protein>
    <recommendedName>
        <fullName evidence="7">SNU114 homolog</fullName>
    </recommendedName>
</protein>
<dbReference type="InterPro" id="IPR000640">
    <property type="entry name" value="EFG_V-like"/>
</dbReference>
<dbReference type="OrthoDB" id="364892at2759"/>
<dbReference type="InterPro" id="IPR005225">
    <property type="entry name" value="Small_GTP-bd"/>
</dbReference>
<evidence type="ECO:0000313" key="10">
    <source>
        <dbReference type="EMBL" id="QDZ18178.1"/>
    </source>
</evidence>
<dbReference type="GO" id="GO:0030623">
    <property type="term" value="F:U5 snRNA binding"/>
    <property type="evidence" value="ECO:0007669"/>
    <property type="project" value="TreeGrafter"/>
</dbReference>
<evidence type="ECO:0000313" key="11">
    <source>
        <dbReference type="Proteomes" id="UP000316726"/>
    </source>
</evidence>
<dbReference type="GO" id="GO:0000398">
    <property type="term" value="P:mRNA splicing, via spliceosome"/>
    <property type="evidence" value="ECO:0007669"/>
    <property type="project" value="TreeGrafter"/>
</dbReference>
<gene>
    <name evidence="10" type="ORF">A3770_01p06960</name>
</gene>
<feature type="region of interest" description="Disordered" evidence="8">
    <location>
        <begin position="1"/>
        <end position="39"/>
    </location>
</feature>
<dbReference type="InterPro" id="IPR004161">
    <property type="entry name" value="EFTu-like_2"/>
</dbReference>
<dbReference type="SUPFAM" id="SSF54211">
    <property type="entry name" value="Ribosomal protein S5 domain 2-like"/>
    <property type="match status" value="1"/>
</dbReference>
<keyword evidence="6" id="KW-0539">Nucleus</keyword>